<name>A0A1V9RCB7_9LACO</name>
<sequence length="116" mass="13608">MDEKELYDAVRGVWRASKEKVKTIEYVFGVYDSLIVAVYKPSKWFVCKEAKDRLPRQDIVLTPKNENRLFFVDENYEKGHPLDENESFYIGKSIAGLKLNQSAQNPITYLYPPEER</sequence>
<evidence type="ECO:0000313" key="1">
    <source>
        <dbReference type="EMBL" id="OQQ90852.1"/>
    </source>
</evidence>
<dbReference type="AlphaFoldDB" id="A0A1V9RCB7"/>
<evidence type="ECO:0000313" key="2">
    <source>
        <dbReference type="Proteomes" id="UP000192575"/>
    </source>
</evidence>
<dbReference type="EMBL" id="NBEF01000017">
    <property type="protein sequence ID" value="OQQ90852.1"/>
    <property type="molecule type" value="Genomic_DNA"/>
</dbReference>
<protein>
    <submittedName>
        <fullName evidence="1">Uncharacterized protein</fullName>
    </submittedName>
</protein>
<organism evidence="1 2">
    <name type="scientific">Ligilactobacillus salivarius</name>
    <dbReference type="NCBI Taxonomy" id="1624"/>
    <lineage>
        <taxon>Bacteria</taxon>
        <taxon>Bacillati</taxon>
        <taxon>Bacillota</taxon>
        <taxon>Bacilli</taxon>
        <taxon>Lactobacillales</taxon>
        <taxon>Lactobacillaceae</taxon>
        <taxon>Ligilactobacillus</taxon>
    </lineage>
</organism>
<dbReference type="Proteomes" id="UP000192575">
    <property type="component" value="Unassembled WGS sequence"/>
</dbReference>
<proteinExistence type="predicted"/>
<gene>
    <name evidence="1" type="ORF">B6U56_05855</name>
</gene>
<comment type="caution">
    <text evidence="1">The sequence shown here is derived from an EMBL/GenBank/DDBJ whole genome shotgun (WGS) entry which is preliminary data.</text>
</comment>
<reference evidence="1 2" key="1">
    <citation type="submission" date="2017-03" db="EMBL/GenBank/DDBJ databases">
        <title>Phylogenomics and comparative genomics of Lactobacillus salivarius, a mammalian gut commensal.</title>
        <authorList>
            <person name="Harris H.M."/>
        </authorList>
    </citation>
    <scope>NUCLEOTIDE SEQUENCE [LARGE SCALE GENOMIC DNA]</scope>
    <source>
        <strain evidence="1 2">JCM 1047</strain>
    </source>
</reference>
<accession>A0A1V9RCB7</accession>